<proteinExistence type="predicted"/>
<accession>A0AAE1U034</accession>
<protein>
    <submittedName>
        <fullName evidence="1">Uncharacterized protein</fullName>
    </submittedName>
</protein>
<dbReference type="EMBL" id="JAWZYT010002328">
    <property type="protein sequence ID" value="KAK4305133.1"/>
    <property type="molecule type" value="Genomic_DNA"/>
</dbReference>
<gene>
    <name evidence="1" type="ORF">Pmani_022965</name>
</gene>
<dbReference type="Proteomes" id="UP001292094">
    <property type="component" value="Unassembled WGS sequence"/>
</dbReference>
<reference evidence="1" key="1">
    <citation type="submission" date="2023-11" db="EMBL/GenBank/DDBJ databases">
        <title>Genome assemblies of two species of porcelain crab, Petrolisthes cinctipes and Petrolisthes manimaculis (Anomura: Porcellanidae).</title>
        <authorList>
            <person name="Angst P."/>
        </authorList>
    </citation>
    <scope>NUCLEOTIDE SEQUENCE</scope>
    <source>
        <strain evidence="1">PB745_02</strain>
        <tissue evidence="1">Gill</tissue>
    </source>
</reference>
<sequence>MATRLGLRGNDIELSMTKVGNVTENYYSKEYCLPLSDKQGNVVSIRAVGIKEISSTLEPVDVSKLVTLFEALEDHIPSSTTSPVTPITYGLEHTIKEERELALIDKGLKYDANNKLWTAHYPWIKDPKTLSNNVAVAIAKMKPLRGD</sequence>
<organism evidence="1 2">
    <name type="scientific">Petrolisthes manimaculis</name>
    <dbReference type="NCBI Taxonomy" id="1843537"/>
    <lineage>
        <taxon>Eukaryota</taxon>
        <taxon>Metazoa</taxon>
        <taxon>Ecdysozoa</taxon>
        <taxon>Arthropoda</taxon>
        <taxon>Crustacea</taxon>
        <taxon>Multicrustacea</taxon>
        <taxon>Malacostraca</taxon>
        <taxon>Eumalacostraca</taxon>
        <taxon>Eucarida</taxon>
        <taxon>Decapoda</taxon>
        <taxon>Pleocyemata</taxon>
        <taxon>Anomura</taxon>
        <taxon>Galatheoidea</taxon>
        <taxon>Porcellanidae</taxon>
        <taxon>Petrolisthes</taxon>
    </lineage>
</organism>
<keyword evidence="2" id="KW-1185">Reference proteome</keyword>
<evidence type="ECO:0000313" key="2">
    <source>
        <dbReference type="Proteomes" id="UP001292094"/>
    </source>
</evidence>
<evidence type="ECO:0000313" key="1">
    <source>
        <dbReference type="EMBL" id="KAK4305133.1"/>
    </source>
</evidence>
<dbReference type="AlphaFoldDB" id="A0AAE1U034"/>
<comment type="caution">
    <text evidence="1">The sequence shown here is derived from an EMBL/GenBank/DDBJ whole genome shotgun (WGS) entry which is preliminary data.</text>
</comment>
<name>A0AAE1U034_9EUCA</name>